<dbReference type="InterPro" id="IPR042099">
    <property type="entry name" value="ANL_N_sf"/>
</dbReference>
<dbReference type="InterPro" id="IPR045851">
    <property type="entry name" value="AMP-bd_C_sf"/>
</dbReference>
<dbReference type="PANTHER" id="PTHR43201">
    <property type="entry name" value="ACYL-COA SYNTHETASE"/>
    <property type="match status" value="1"/>
</dbReference>
<evidence type="ECO:0000259" key="2">
    <source>
        <dbReference type="Pfam" id="PF00501"/>
    </source>
</evidence>
<dbReference type="InterPro" id="IPR020845">
    <property type="entry name" value="AMP-binding_CS"/>
</dbReference>
<dbReference type="GO" id="GO:0006631">
    <property type="term" value="P:fatty acid metabolic process"/>
    <property type="evidence" value="ECO:0007669"/>
    <property type="project" value="TreeGrafter"/>
</dbReference>
<proteinExistence type="inferred from homology"/>
<gene>
    <name evidence="3" type="ORF">SAMN04488514_103216</name>
</gene>
<dbReference type="InterPro" id="IPR000873">
    <property type="entry name" value="AMP-dep_synth/lig_dom"/>
</dbReference>
<name>A0A1G9NJZ0_9FLAO</name>
<dbReference type="STRING" id="192904.SAMN04488514_103216"/>
<keyword evidence="4" id="KW-1185">Reference proteome</keyword>
<dbReference type="RefSeq" id="WP_089887659.1">
    <property type="nucleotide sequence ID" value="NZ_FNGV01000003.1"/>
</dbReference>
<protein>
    <submittedName>
        <fullName evidence="3">O-succinylbenzoic acid--CoA ligase</fullName>
    </submittedName>
</protein>
<dbReference type="AlphaFoldDB" id="A0A1G9NJZ0"/>
<dbReference type="Proteomes" id="UP000199440">
    <property type="component" value="Unassembled WGS sequence"/>
</dbReference>
<dbReference type="PANTHER" id="PTHR43201:SF8">
    <property type="entry name" value="ACYL-COA SYNTHETASE FAMILY MEMBER 3"/>
    <property type="match status" value="1"/>
</dbReference>
<dbReference type="PROSITE" id="PS00455">
    <property type="entry name" value="AMP_BINDING"/>
    <property type="match status" value="1"/>
</dbReference>
<dbReference type="SUPFAM" id="SSF56801">
    <property type="entry name" value="Acetyl-CoA synthetase-like"/>
    <property type="match status" value="1"/>
</dbReference>
<evidence type="ECO:0000313" key="4">
    <source>
        <dbReference type="Proteomes" id="UP000199440"/>
    </source>
</evidence>
<dbReference type="EMBL" id="FNGV01000003">
    <property type="protein sequence ID" value="SDL86906.1"/>
    <property type="molecule type" value="Genomic_DNA"/>
</dbReference>
<evidence type="ECO:0000313" key="3">
    <source>
        <dbReference type="EMBL" id="SDL86906.1"/>
    </source>
</evidence>
<sequence>MEPIYSEVHSKFKLNGITFSKEDLKEVGYSLVKEGEQYEHNIGDFLLDWLNDSPEILVRTSGSTGTPKNIALEKRFMVNSAVATGQFFGLEAGQTALLCLPADYIAGKMMLVRAMVLGLELDYIESSSKPLEGILKSYDFCAMVPLQLEGSLDKIEQIKTLIVGGAPISDVLRNQLQDKSTAIFETYGMTETVTHIAARKVNNLESTAVGELNNGRVEHPFKTLPNISVSKDSRGCLVIDSPNVSREPVATNDFVELVSDVEFRWLGRFDNAINSGGIKLIPEQIEAKLVEIVDGRFFVAGLSDEKLGQKLVLIVEGDVDAKALLNKINSFKKLDKFEVPKQIYGIHKFKETDSGKIKRTETIRLISSISRA</sequence>
<dbReference type="OrthoDB" id="8870348at2"/>
<keyword evidence="3" id="KW-0436">Ligase</keyword>
<dbReference type="GO" id="GO:0031956">
    <property type="term" value="F:medium-chain fatty acid-CoA ligase activity"/>
    <property type="evidence" value="ECO:0007669"/>
    <property type="project" value="TreeGrafter"/>
</dbReference>
<feature type="domain" description="AMP-dependent synthetase/ligase" evidence="2">
    <location>
        <begin position="56"/>
        <end position="203"/>
    </location>
</feature>
<reference evidence="4" key="1">
    <citation type="submission" date="2016-10" db="EMBL/GenBank/DDBJ databases">
        <authorList>
            <person name="Varghese N."/>
            <person name="Submissions S."/>
        </authorList>
    </citation>
    <scope>NUCLEOTIDE SEQUENCE [LARGE SCALE GENOMIC DNA]</scope>
    <source>
        <strain evidence="4">DSM 19886</strain>
    </source>
</reference>
<dbReference type="Gene3D" id="3.30.300.30">
    <property type="match status" value="1"/>
</dbReference>
<comment type="similarity">
    <text evidence="1">Belongs to the ATP-dependent AMP-binding enzyme family.</text>
</comment>
<organism evidence="3 4">
    <name type="scientific">Kriegella aquimaris</name>
    <dbReference type="NCBI Taxonomy" id="192904"/>
    <lineage>
        <taxon>Bacteria</taxon>
        <taxon>Pseudomonadati</taxon>
        <taxon>Bacteroidota</taxon>
        <taxon>Flavobacteriia</taxon>
        <taxon>Flavobacteriales</taxon>
        <taxon>Flavobacteriaceae</taxon>
        <taxon>Kriegella</taxon>
    </lineage>
</organism>
<dbReference type="Pfam" id="PF00501">
    <property type="entry name" value="AMP-binding"/>
    <property type="match status" value="1"/>
</dbReference>
<dbReference type="Gene3D" id="3.40.50.12780">
    <property type="entry name" value="N-terminal domain of ligase-like"/>
    <property type="match status" value="1"/>
</dbReference>
<accession>A0A1G9NJZ0</accession>
<evidence type="ECO:0000256" key="1">
    <source>
        <dbReference type="ARBA" id="ARBA00006432"/>
    </source>
</evidence>